<feature type="signal peptide" evidence="1">
    <location>
        <begin position="1"/>
        <end position="25"/>
    </location>
</feature>
<evidence type="ECO:0000313" key="3">
    <source>
        <dbReference type="Proteomes" id="UP000640489"/>
    </source>
</evidence>
<proteinExistence type="predicted"/>
<reference evidence="2" key="1">
    <citation type="submission" date="2020-11" db="EMBL/GenBank/DDBJ databases">
        <title>Nocardioides sp. nov., isolated from Soil of Cynanchum wilfordii Hemsley rhizosphere.</title>
        <authorList>
            <person name="Lee J.-S."/>
            <person name="Suh M.K."/>
            <person name="Kim J.-S."/>
        </authorList>
    </citation>
    <scope>NUCLEOTIDE SEQUENCE</scope>
    <source>
        <strain evidence="2">KCTC 19275</strain>
    </source>
</reference>
<dbReference type="RefSeq" id="WP_194705027.1">
    <property type="nucleotide sequence ID" value="NZ_JADKPN010000001.1"/>
</dbReference>
<sequence length="208" mass="20859">MPAFIRTLKRPVATMVVLAVTFVGALLTGGAATASGSGVAERGAVAKTANGTLTSTIKGSTADGRAVTGSFTPLKFKTADGKQWVKGVVSGVITATDGSKETFTTLRTLKVKSIDGQGLSGLRSASAAAMSCDILHLVLAPLDLDLLGLQVHLDKVVLDIVAATGAGNLLGNLLCAVTGLLDGGPLAGLLGQLNTLLNQILAALNLGL</sequence>
<dbReference type="AlphaFoldDB" id="A0A930VC06"/>
<gene>
    <name evidence="2" type="ORF">ISU07_01775</name>
</gene>
<accession>A0A930VC06</accession>
<dbReference type="EMBL" id="JADKPN010000001">
    <property type="protein sequence ID" value="MBF4761842.1"/>
    <property type="molecule type" value="Genomic_DNA"/>
</dbReference>
<evidence type="ECO:0000313" key="2">
    <source>
        <dbReference type="EMBL" id="MBF4761842.1"/>
    </source>
</evidence>
<feature type="chain" id="PRO_5038867428" evidence="1">
    <location>
        <begin position="26"/>
        <end position="208"/>
    </location>
</feature>
<evidence type="ECO:0000256" key="1">
    <source>
        <dbReference type="SAM" id="SignalP"/>
    </source>
</evidence>
<comment type="caution">
    <text evidence="2">The sequence shown here is derived from an EMBL/GenBank/DDBJ whole genome shotgun (WGS) entry which is preliminary data.</text>
</comment>
<protein>
    <submittedName>
        <fullName evidence="2">ABC transporter substrate-binding protein</fullName>
    </submittedName>
</protein>
<keyword evidence="1" id="KW-0732">Signal</keyword>
<name>A0A930VC06_9ACTN</name>
<organism evidence="2 3">
    <name type="scientific">Nocardioides islandensis</name>
    <dbReference type="NCBI Taxonomy" id="433663"/>
    <lineage>
        <taxon>Bacteria</taxon>
        <taxon>Bacillati</taxon>
        <taxon>Actinomycetota</taxon>
        <taxon>Actinomycetes</taxon>
        <taxon>Propionibacteriales</taxon>
        <taxon>Nocardioidaceae</taxon>
        <taxon>Nocardioides</taxon>
    </lineage>
</organism>
<dbReference type="Proteomes" id="UP000640489">
    <property type="component" value="Unassembled WGS sequence"/>
</dbReference>
<keyword evidence="3" id="KW-1185">Reference proteome</keyword>